<evidence type="ECO:0000256" key="1">
    <source>
        <dbReference type="SAM" id="MobiDB-lite"/>
    </source>
</evidence>
<dbReference type="EMBL" id="CP029159">
    <property type="protein sequence ID" value="QKM67370.1"/>
    <property type="molecule type" value="Genomic_DNA"/>
</dbReference>
<evidence type="ECO:0000313" key="2">
    <source>
        <dbReference type="EMBL" id="QKM67370.1"/>
    </source>
</evidence>
<gene>
    <name evidence="2" type="ORF">STSU_009520</name>
</gene>
<proteinExistence type="predicted"/>
<dbReference type="AlphaFoldDB" id="I2N6M7"/>
<sequence length="196" mass="20779">MIHDHTGRAVMERDELYVLADEAEELGEEITIPGSLAGLPDLVTASQELTALNGLVNDLADHVMHQTALGSPGPERGTVVQGCTAAAKHAGQAVANFTRACSQLGQLHHRAETLPAANTNATFHLLRHHLEAARENLDSVALELRTAADTIGRPLPQVSAALSRSPQPVPPARPAHRGIPGTWAFLPPSSAPRHAR</sequence>
<feature type="region of interest" description="Disordered" evidence="1">
    <location>
        <begin position="161"/>
        <end position="196"/>
    </location>
</feature>
<keyword evidence="3" id="KW-1185">Reference proteome</keyword>
<reference evidence="2 3" key="1">
    <citation type="journal article" date="2012" name="J. Bacteriol.">
        <title>Draft genome of Streptomyces tsukubaensis NRRL 18488, the producer of the clinically important immunosuppressant tacrolimus (FK506).</title>
        <authorList>
            <person name="Barreiro C."/>
            <person name="Prieto C."/>
            <person name="Sola-Landa A."/>
            <person name="Solera E."/>
            <person name="Martinez-Castro M."/>
            <person name="Perez-Redondo R."/>
            <person name="Garcia-Estrada C."/>
            <person name="Aparicio J.F."/>
            <person name="Fernandez-Martinez L.T."/>
            <person name="Santos-Aberturas J."/>
            <person name="Salehi-Najafabadi Z."/>
            <person name="Rodriguez-Garcia A."/>
            <person name="Tauch A."/>
            <person name="Martin J.F."/>
        </authorList>
    </citation>
    <scope>NUCLEOTIDE SEQUENCE [LARGE SCALE GENOMIC DNA]</scope>
    <source>
        <strain evidence="3">DSM 42081 / NBRC 108919 / NRRL 18488 / 9993</strain>
    </source>
</reference>
<dbReference type="Proteomes" id="UP000005940">
    <property type="component" value="Chromosome"/>
</dbReference>
<evidence type="ECO:0000313" key="3">
    <source>
        <dbReference type="Proteomes" id="UP000005940"/>
    </source>
</evidence>
<name>I2N6M7_STRT9</name>
<protein>
    <submittedName>
        <fullName evidence="2">Uncharacterized protein</fullName>
    </submittedName>
</protein>
<dbReference type="RefSeq" id="WP_006346457.1">
    <property type="nucleotide sequence ID" value="NZ_CP029159.1"/>
</dbReference>
<accession>I2N6M7</accession>
<organism evidence="2 3">
    <name type="scientific">Streptomyces tsukubensis (strain DSM 42081 / NBRC 108919 / NRRL 18488 / 9993)</name>
    <dbReference type="NCBI Taxonomy" id="1114943"/>
    <lineage>
        <taxon>Bacteria</taxon>
        <taxon>Bacillati</taxon>
        <taxon>Actinomycetota</taxon>
        <taxon>Actinomycetes</taxon>
        <taxon>Kitasatosporales</taxon>
        <taxon>Streptomycetaceae</taxon>
        <taxon>Streptomyces</taxon>
    </lineage>
</organism>